<protein>
    <submittedName>
        <fullName evidence="2">Uncharacterized protein</fullName>
    </submittedName>
</protein>
<dbReference type="AlphaFoldDB" id="A0A510KBN7"/>
<dbReference type="Proteomes" id="UP000321501">
    <property type="component" value="Chromosome"/>
</dbReference>
<accession>A0A510KBN7</accession>
<keyword evidence="1" id="KW-0472">Membrane</keyword>
<feature type="transmembrane region" description="Helical" evidence="1">
    <location>
        <begin position="39"/>
        <end position="57"/>
    </location>
</feature>
<gene>
    <name evidence="2" type="ORF">JMUB3934_0383</name>
</gene>
<dbReference type="EMBL" id="AP019835">
    <property type="protein sequence ID" value="BBM49088.1"/>
    <property type="molecule type" value="Genomic_DNA"/>
</dbReference>
<proteinExistence type="predicted"/>
<evidence type="ECO:0000313" key="3">
    <source>
        <dbReference type="Proteomes" id="UP000321501"/>
    </source>
</evidence>
<feature type="transmembrane region" description="Helical" evidence="1">
    <location>
        <begin position="6"/>
        <end position="27"/>
    </location>
</feature>
<name>A0A510KBN7_9FUSO</name>
<keyword evidence="1" id="KW-0812">Transmembrane</keyword>
<feature type="transmembrane region" description="Helical" evidence="1">
    <location>
        <begin position="204"/>
        <end position="223"/>
    </location>
</feature>
<evidence type="ECO:0000313" key="2">
    <source>
        <dbReference type="EMBL" id="BBM49088.1"/>
    </source>
</evidence>
<evidence type="ECO:0000256" key="1">
    <source>
        <dbReference type="SAM" id="Phobius"/>
    </source>
</evidence>
<organism evidence="2 3">
    <name type="scientific">Leptotrichia wadei</name>
    <dbReference type="NCBI Taxonomy" id="157687"/>
    <lineage>
        <taxon>Bacteria</taxon>
        <taxon>Fusobacteriati</taxon>
        <taxon>Fusobacteriota</taxon>
        <taxon>Fusobacteriia</taxon>
        <taxon>Fusobacteriales</taxon>
        <taxon>Leptotrichiaceae</taxon>
        <taxon>Leptotrichia</taxon>
    </lineage>
</organism>
<sequence>MMFGGLILVLLFFVLIIVVIILIISIIISKNKLRTTFKINIGILIFVLLFFFIWFPVKENTVLKLKNGYLVEIEDFEHTAYYLTNVGYLEGLKKEKNNWIGYINKIEELPSDIFYLAGYDELTEKERKKIDKKSGYFIINSKEEIFNLTEEQLKEKLKIKNLDLKYPFKVIRQYGEKKKLSPYYKFIEDNYLSNKINITTFNTIKYTTIALLTLVAVILKIKLIKKRKDRDK</sequence>
<reference evidence="2 3" key="1">
    <citation type="submission" date="2019-07" db="EMBL/GenBank/DDBJ databases">
        <title>Complete Genome Sequence of Leptotrichia wadei Strain JMUB3934.</title>
        <authorList>
            <person name="Watanabe S."/>
            <person name="Cui L."/>
        </authorList>
    </citation>
    <scope>NUCLEOTIDE SEQUENCE [LARGE SCALE GENOMIC DNA]</scope>
    <source>
        <strain evidence="2 3">JMUB3934</strain>
    </source>
</reference>
<keyword evidence="1" id="KW-1133">Transmembrane helix</keyword>